<organism evidence="1 2">
    <name type="scientific">Nocardioides zeae</name>
    <dbReference type="NCBI Taxonomy" id="1457234"/>
    <lineage>
        <taxon>Bacteria</taxon>
        <taxon>Bacillati</taxon>
        <taxon>Actinomycetota</taxon>
        <taxon>Actinomycetes</taxon>
        <taxon>Propionibacteriales</taxon>
        <taxon>Nocardioidaceae</taxon>
        <taxon>Nocardioides</taxon>
    </lineage>
</organism>
<evidence type="ECO:0000313" key="1">
    <source>
        <dbReference type="EMBL" id="MDQ1102842.1"/>
    </source>
</evidence>
<comment type="caution">
    <text evidence="1">The sequence shown here is derived from an EMBL/GenBank/DDBJ whole genome shotgun (WGS) entry which is preliminary data.</text>
</comment>
<gene>
    <name evidence="1" type="ORF">QE405_000126</name>
</gene>
<evidence type="ECO:0000313" key="2">
    <source>
        <dbReference type="Proteomes" id="UP001239215"/>
    </source>
</evidence>
<reference evidence="1" key="1">
    <citation type="submission" date="2023-07" db="EMBL/GenBank/DDBJ databases">
        <title>Functional and genomic diversity of the sorghum phyllosphere microbiome.</title>
        <authorList>
            <person name="Shade A."/>
        </authorList>
    </citation>
    <scope>NUCLEOTIDE SEQUENCE</scope>
    <source>
        <strain evidence="1">SORGH_AS_1067</strain>
    </source>
</reference>
<accession>A0AAJ1U228</accession>
<proteinExistence type="predicted"/>
<dbReference type="Proteomes" id="UP001239215">
    <property type="component" value="Unassembled WGS sequence"/>
</dbReference>
<sequence>MVRAAPGAGAVDLNLRRWETEAGADRKAYKSGTHNEPDTVLGSYVPLTAPPLVVIDEVMGPAAVATDNDVVDADAAHRRSPSLPRSIPLLPC</sequence>
<dbReference type="AlphaFoldDB" id="A0AAJ1U228"/>
<dbReference type="EMBL" id="JAUTAN010000001">
    <property type="protein sequence ID" value="MDQ1102842.1"/>
    <property type="molecule type" value="Genomic_DNA"/>
</dbReference>
<name>A0AAJ1U228_9ACTN</name>
<protein>
    <submittedName>
        <fullName evidence="1">Uncharacterized protein</fullName>
    </submittedName>
</protein>